<gene>
    <name evidence="1" type="ORF">PECUL_23A012381</name>
</gene>
<protein>
    <submittedName>
        <fullName evidence="1">Uncharacterized protein</fullName>
    </submittedName>
</protein>
<accession>A0AAD1T0Y9</accession>
<evidence type="ECO:0000313" key="2">
    <source>
        <dbReference type="Proteomes" id="UP001295444"/>
    </source>
</evidence>
<organism evidence="1 2">
    <name type="scientific">Pelobates cultripes</name>
    <name type="common">Western spadefoot toad</name>
    <dbReference type="NCBI Taxonomy" id="61616"/>
    <lineage>
        <taxon>Eukaryota</taxon>
        <taxon>Metazoa</taxon>
        <taxon>Chordata</taxon>
        <taxon>Craniata</taxon>
        <taxon>Vertebrata</taxon>
        <taxon>Euteleostomi</taxon>
        <taxon>Amphibia</taxon>
        <taxon>Batrachia</taxon>
        <taxon>Anura</taxon>
        <taxon>Pelobatoidea</taxon>
        <taxon>Pelobatidae</taxon>
        <taxon>Pelobates</taxon>
    </lineage>
</organism>
<sequence length="125" mass="13830">MHGGKQHGKYDVANFPSKVHIVADRAQTPTPHQHILCKFSLLIQTPDRKPSDKLVLNKGSSVKTESSRPLLRSARLKDDLHFTLVSNGGLKANKGRPPSCSYDRALTGGGKVKRKGEEIMKRFSQ</sequence>
<keyword evidence="2" id="KW-1185">Reference proteome</keyword>
<evidence type="ECO:0000313" key="1">
    <source>
        <dbReference type="EMBL" id="CAH2314536.1"/>
    </source>
</evidence>
<dbReference type="Proteomes" id="UP001295444">
    <property type="component" value="Chromosome 09"/>
</dbReference>
<dbReference type="AlphaFoldDB" id="A0AAD1T0Y9"/>
<reference evidence="1" key="1">
    <citation type="submission" date="2022-03" db="EMBL/GenBank/DDBJ databases">
        <authorList>
            <person name="Alioto T."/>
            <person name="Alioto T."/>
            <person name="Gomez Garrido J."/>
        </authorList>
    </citation>
    <scope>NUCLEOTIDE SEQUENCE</scope>
</reference>
<dbReference type="EMBL" id="OW240920">
    <property type="protein sequence ID" value="CAH2314536.1"/>
    <property type="molecule type" value="Genomic_DNA"/>
</dbReference>
<proteinExistence type="predicted"/>
<name>A0AAD1T0Y9_PELCU</name>